<dbReference type="Gene3D" id="3.90.228.20">
    <property type="match status" value="1"/>
</dbReference>
<dbReference type="WBParaSite" id="ACAC_0001445801-mRNA-1">
    <property type="protein sequence ID" value="ACAC_0001445801-mRNA-1"/>
    <property type="gene ID" value="ACAC_0001445801"/>
</dbReference>
<dbReference type="SUPFAM" id="SSF53795">
    <property type="entry name" value="PEP carboxykinase-like"/>
    <property type="match status" value="1"/>
</dbReference>
<accession>A0A0K0DRR9</accession>
<evidence type="ECO:0000313" key="2">
    <source>
        <dbReference type="Proteomes" id="UP000035642"/>
    </source>
</evidence>
<name>A0A0K0DRR9_ANGCA</name>
<dbReference type="InterPro" id="IPR013035">
    <property type="entry name" value="PEP_carboxykinase_C"/>
</dbReference>
<keyword evidence="2" id="KW-1185">Reference proteome</keyword>
<reference evidence="2" key="1">
    <citation type="submission" date="2012-09" db="EMBL/GenBank/DDBJ databases">
        <authorList>
            <person name="Martin A.A."/>
        </authorList>
    </citation>
    <scope>NUCLEOTIDE SEQUENCE</scope>
</reference>
<sequence>MIFSIVFGCKRADEMPLVYETESWEHGVLMAAGIRTISHSALDKPTSALVHDPMCMRTYLAIDFCHYIQHWLNMKQNLDEGLQTNIEELLQVDKNFWEKEIQQISAFLRVQMGNEKIDVIDRILTDISERVAALP</sequence>
<dbReference type="GO" id="GO:0046327">
    <property type="term" value="P:glycerol biosynthetic process from pyruvate"/>
    <property type="evidence" value="ECO:0007669"/>
    <property type="project" value="TreeGrafter"/>
</dbReference>
<dbReference type="AlphaFoldDB" id="A0A0K0DRR9"/>
<dbReference type="GO" id="GO:0030145">
    <property type="term" value="F:manganese ion binding"/>
    <property type="evidence" value="ECO:0007669"/>
    <property type="project" value="TreeGrafter"/>
</dbReference>
<dbReference type="InterPro" id="IPR035077">
    <property type="entry name" value="PEP_carboxykinase_GTP_C"/>
</dbReference>
<feature type="domain" description="Phosphoenolpyruvate carboxykinase C-terminal P-loop" evidence="1">
    <location>
        <begin position="2"/>
        <end position="77"/>
    </location>
</feature>
<evidence type="ECO:0000259" key="1">
    <source>
        <dbReference type="Pfam" id="PF00821"/>
    </source>
</evidence>
<dbReference type="GO" id="GO:0042594">
    <property type="term" value="P:response to starvation"/>
    <property type="evidence" value="ECO:0007669"/>
    <property type="project" value="TreeGrafter"/>
</dbReference>
<dbReference type="GO" id="GO:0004613">
    <property type="term" value="F:phosphoenolpyruvate carboxykinase (GTP) activity"/>
    <property type="evidence" value="ECO:0007669"/>
    <property type="project" value="TreeGrafter"/>
</dbReference>
<protein>
    <submittedName>
        <fullName evidence="3">PEPCK_GTP domain-containing protein</fullName>
    </submittedName>
</protein>
<dbReference type="Proteomes" id="UP000035642">
    <property type="component" value="Unassembled WGS sequence"/>
</dbReference>
<dbReference type="PANTHER" id="PTHR11561:SF2">
    <property type="entry name" value="PHOSPHOENOLPYRUVATE CARBOXYKINASE (GTP)"/>
    <property type="match status" value="1"/>
</dbReference>
<dbReference type="GO" id="GO:0006107">
    <property type="term" value="P:oxaloacetate metabolic process"/>
    <property type="evidence" value="ECO:0007669"/>
    <property type="project" value="TreeGrafter"/>
</dbReference>
<dbReference type="GO" id="GO:0019543">
    <property type="term" value="P:propionate catabolic process"/>
    <property type="evidence" value="ECO:0007669"/>
    <property type="project" value="TreeGrafter"/>
</dbReference>
<dbReference type="GO" id="GO:0006094">
    <property type="term" value="P:gluconeogenesis"/>
    <property type="evidence" value="ECO:0007669"/>
    <property type="project" value="InterPro"/>
</dbReference>
<dbReference type="GO" id="GO:0071333">
    <property type="term" value="P:cellular response to glucose stimulus"/>
    <property type="evidence" value="ECO:0007669"/>
    <property type="project" value="TreeGrafter"/>
</dbReference>
<organism evidence="2 3">
    <name type="scientific">Angiostrongylus cantonensis</name>
    <name type="common">Rat lungworm</name>
    <dbReference type="NCBI Taxonomy" id="6313"/>
    <lineage>
        <taxon>Eukaryota</taxon>
        <taxon>Metazoa</taxon>
        <taxon>Ecdysozoa</taxon>
        <taxon>Nematoda</taxon>
        <taxon>Chromadorea</taxon>
        <taxon>Rhabditida</taxon>
        <taxon>Rhabditina</taxon>
        <taxon>Rhabditomorpha</taxon>
        <taxon>Strongyloidea</taxon>
        <taxon>Metastrongylidae</taxon>
        <taxon>Angiostrongylus</taxon>
    </lineage>
</organism>
<dbReference type="GO" id="GO:0005829">
    <property type="term" value="C:cytosol"/>
    <property type="evidence" value="ECO:0007669"/>
    <property type="project" value="TreeGrafter"/>
</dbReference>
<dbReference type="GO" id="GO:0005525">
    <property type="term" value="F:GTP binding"/>
    <property type="evidence" value="ECO:0007669"/>
    <property type="project" value="InterPro"/>
</dbReference>
<dbReference type="STRING" id="6313.A0A0K0DRR9"/>
<proteinExistence type="predicted"/>
<dbReference type="InterPro" id="IPR008209">
    <property type="entry name" value="PEP_carboxykinase_GTP"/>
</dbReference>
<dbReference type="GO" id="GO:0033993">
    <property type="term" value="P:response to lipid"/>
    <property type="evidence" value="ECO:0007669"/>
    <property type="project" value="TreeGrafter"/>
</dbReference>
<reference evidence="3" key="2">
    <citation type="submission" date="2017-02" db="UniProtKB">
        <authorList>
            <consortium name="WormBaseParasite"/>
        </authorList>
    </citation>
    <scope>IDENTIFICATION</scope>
</reference>
<dbReference type="Pfam" id="PF00821">
    <property type="entry name" value="PEPCK_GTP"/>
    <property type="match status" value="1"/>
</dbReference>
<evidence type="ECO:0000313" key="3">
    <source>
        <dbReference type="WBParaSite" id="ACAC_0001445801-mRNA-1"/>
    </source>
</evidence>
<dbReference type="PANTHER" id="PTHR11561">
    <property type="entry name" value="PHOSPHOENOLPYRUVATE CARBOXYKINASE"/>
    <property type="match status" value="1"/>
</dbReference>